<evidence type="ECO:0000313" key="1">
    <source>
        <dbReference type="EMBL" id="AIQ90771.1"/>
    </source>
</evidence>
<accession>A0A089NS56</accession>
<dbReference type="Proteomes" id="UP000029492">
    <property type="component" value="Chromosome"/>
</dbReference>
<proteinExistence type="predicted"/>
<dbReference type="KEGG" id="mor:MOC_3016"/>
<dbReference type="HOGENOM" id="CLU_2753269_0_0_5"/>
<dbReference type="RefSeq" id="WP_012319604.1">
    <property type="nucleotide sequence ID" value="NZ_CP003811.1"/>
</dbReference>
<dbReference type="GeneID" id="6138693"/>
<dbReference type="AlphaFoldDB" id="A0A089NS56"/>
<organism evidence="1 2">
    <name type="scientific">Methylobacterium oryzae CBMB20</name>
    <dbReference type="NCBI Taxonomy" id="693986"/>
    <lineage>
        <taxon>Bacteria</taxon>
        <taxon>Pseudomonadati</taxon>
        <taxon>Pseudomonadota</taxon>
        <taxon>Alphaproteobacteria</taxon>
        <taxon>Hyphomicrobiales</taxon>
        <taxon>Methylobacteriaceae</taxon>
        <taxon>Methylobacterium</taxon>
    </lineage>
</organism>
<dbReference type="STRING" id="693986.MOC_3016"/>
<dbReference type="eggNOG" id="ENOG503106G">
    <property type="taxonomic scope" value="Bacteria"/>
</dbReference>
<name>A0A089NS56_9HYPH</name>
<evidence type="ECO:0000313" key="2">
    <source>
        <dbReference type="Proteomes" id="UP000029492"/>
    </source>
</evidence>
<gene>
    <name evidence="1" type="ORF">MOC_3016</name>
</gene>
<sequence length="75" mass="7766">MAEADPSRRALTDVEEAALFARDALRAARAVMSGNPAGPEGEAYLAVYVTLAAAALGQDRRISGHAPGGMQTESH</sequence>
<keyword evidence="2" id="KW-1185">Reference proteome</keyword>
<reference evidence="1 2" key="1">
    <citation type="journal article" date="2014" name="PLoS ONE">
        <title>Genome Information of Methylobacterium oryzae, a Plant-Probiotic Methylotroph in the Phyllosphere.</title>
        <authorList>
            <person name="Kwak M.J."/>
            <person name="Jeong H."/>
            <person name="Madhaiyan M."/>
            <person name="Lee Y."/>
            <person name="Sa T.M."/>
            <person name="Oh T.K."/>
            <person name="Kim J.F."/>
        </authorList>
    </citation>
    <scope>NUCLEOTIDE SEQUENCE [LARGE SCALE GENOMIC DNA]</scope>
    <source>
        <strain evidence="1 2">CBMB20</strain>
    </source>
</reference>
<protein>
    <submittedName>
        <fullName evidence="1">Protein of unassigned function</fullName>
    </submittedName>
</protein>
<dbReference type="EMBL" id="CP003811">
    <property type="protein sequence ID" value="AIQ90771.1"/>
    <property type="molecule type" value="Genomic_DNA"/>
</dbReference>